<evidence type="ECO:0000256" key="2">
    <source>
        <dbReference type="ARBA" id="ARBA00022485"/>
    </source>
</evidence>
<keyword evidence="5" id="KW-0408">Iron</keyword>
<keyword evidence="6" id="KW-0411">Iron-sulfur</keyword>
<evidence type="ECO:0000256" key="4">
    <source>
        <dbReference type="ARBA" id="ARBA00022723"/>
    </source>
</evidence>
<dbReference type="AlphaFoldDB" id="A0A3R6I122"/>
<reference evidence="10 11" key="1">
    <citation type="submission" date="2018-08" db="EMBL/GenBank/DDBJ databases">
        <title>A genome reference for cultivated species of the human gut microbiota.</title>
        <authorList>
            <person name="Zou Y."/>
            <person name="Xue W."/>
            <person name="Luo G."/>
        </authorList>
    </citation>
    <scope>NUCLEOTIDE SEQUENCE [LARGE SCALE GENOMIC DNA]</scope>
    <source>
        <strain evidence="10 11">AM16-54</strain>
    </source>
</reference>
<dbReference type="EMBL" id="VZAZ01000049">
    <property type="protein sequence ID" value="MQO56222.1"/>
    <property type="molecule type" value="Genomic_DNA"/>
</dbReference>
<dbReference type="PANTHER" id="PTHR11228">
    <property type="entry name" value="RADICAL SAM DOMAIN PROTEIN"/>
    <property type="match status" value="1"/>
</dbReference>
<dbReference type="PANTHER" id="PTHR11228:SF7">
    <property type="entry name" value="PQQA PEPTIDE CYCLASE"/>
    <property type="match status" value="1"/>
</dbReference>
<evidence type="ECO:0000313" key="8">
    <source>
        <dbReference type="EMBL" id="MQO03854.1"/>
    </source>
</evidence>
<evidence type="ECO:0000313" key="10">
    <source>
        <dbReference type="EMBL" id="RHH73762.1"/>
    </source>
</evidence>
<dbReference type="PROSITE" id="PS51918">
    <property type="entry name" value="RADICAL_SAM"/>
    <property type="match status" value="1"/>
</dbReference>
<dbReference type="RefSeq" id="WP_118256005.1">
    <property type="nucleotide sequence ID" value="NZ_DAWERD010000014.1"/>
</dbReference>
<dbReference type="Gene3D" id="3.20.20.70">
    <property type="entry name" value="Aldolase class I"/>
    <property type="match status" value="1"/>
</dbReference>
<accession>A0A3R6I122</accession>
<dbReference type="InterPro" id="IPR017200">
    <property type="entry name" value="PqqE-like"/>
</dbReference>
<dbReference type="InterPro" id="IPR007197">
    <property type="entry name" value="rSAM"/>
</dbReference>
<comment type="cofactor">
    <cofactor evidence="1">
        <name>[4Fe-4S] cluster</name>
        <dbReference type="ChEBI" id="CHEBI:49883"/>
    </cofactor>
</comment>
<dbReference type="InterPro" id="IPR050377">
    <property type="entry name" value="Radical_SAM_PqqE_MftC-like"/>
</dbReference>
<evidence type="ECO:0000313" key="9">
    <source>
        <dbReference type="EMBL" id="MQO56222.1"/>
    </source>
</evidence>
<evidence type="ECO:0000256" key="1">
    <source>
        <dbReference type="ARBA" id="ARBA00001966"/>
    </source>
</evidence>
<dbReference type="EMBL" id="QRKB01000106">
    <property type="protein sequence ID" value="RHH73762.1"/>
    <property type="molecule type" value="Genomic_DNA"/>
</dbReference>
<feature type="domain" description="Radical SAM core" evidence="7">
    <location>
        <begin position="9"/>
        <end position="228"/>
    </location>
</feature>
<evidence type="ECO:0000313" key="12">
    <source>
        <dbReference type="Proteomes" id="UP000358159"/>
    </source>
</evidence>
<dbReference type="Pfam" id="PF04055">
    <property type="entry name" value="Radical_SAM"/>
    <property type="match status" value="1"/>
</dbReference>
<dbReference type="InterPro" id="IPR058240">
    <property type="entry name" value="rSAM_sf"/>
</dbReference>
<dbReference type="SUPFAM" id="SSF102114">
    <property type="entry name" value="Radical SAM enzymes"/>
    <property type="match status" value="1"/>
</dbReference>
<keyword evidence="2" id="KW-0004">4Fe-4S</keyword>
<sequence length="347" mass="39186">MIAMKNSIPILPKSVALELTYKCNHHCLFCSCPWYAPNSSYPLGKELSTTQWKWVIEKLYDYGVKTFSLSGGEALLRDDLHEIIGHIRMIGNQRKMNYPIILISNGRFMNEEHLKFFKEMNVHLSMSLPGYLSFEEHTGVDNADYVLECFSKAKEIGLECTANITVTRKNYYELFETISLAIINGASDILLNRFLPGGRGLQYMNELSLSMEQINGMLDTAEEVLTLANRYGNVGTEIPKCIIASANSYKRIHVGYLCAAAKGFFVIDPAGQIRTCNHSPHIVGNVCEEPWIKDTDYWNKFTSRSYQPTFCNDCSTNQHCDCGCREVTDILGLGINGIEPNLTLKKQ</sequence>
<dbReference type="Proteomes" id="UP000358159">
    <property type="component" value="Unassembled WGS sequence"/>
</dbReference>
<name>A0A3R6I122_9BACT</name>
<dbReference type="Proteomes" id="UP000390763">
    <property type="component" value="Unassembled WGS sequence"/>
</dbReference>
<gene>
    <name evidence="10" type="ORF">DW192_16390</name>
    <name evidence="9" type="ORF">F7D42_11015</name>
    <name evidence="8" type="ORF">F7D62_06995</name>
</gene>
<evidence type="ECO:0000259" key="7">
    <source>
        <dbReference type="PROSITE" id="PS51918"/>
    </source>
</evidence>
<evidence type="ECO:0000256" key="6">
    <source>
        <dbReference type="ARBA" id="ARBA00023014"/>
    </source>
</evidence>
<evidence type="ECO:0000256" key="3">
    <source>
        <dbReference type="ARBA" id="ARBA00022691"/>
    </source>
</evidence>
<dbReference type="GO" id="GO:0051539">
    <property type="term" value="F:4 iron, 4 sulfur cluster binding"/>
    <property type="evidence" value="ECO:0007669"/>
    <property type="project" value="UniProtKB-KW"/>
</dbReference>
<evidence type="ECO:0000256" key="5">
    <source>
        <dbReference type="ARBA" id="ARBA00023004"/>
    </source>
</evidence>
<dbReference type="InterPro" id="IPR013785">
    <property type="entry name" value="Aldolase_TIM"/>
</dbReference>
<dbReference type="Proteomes" id="UP000284548">
    <property type="component" value="Unassembled WGS sequence"/>
</dbReference>
<dbReference type="InterPro" id="IPR023885">
    <property type="entry name" value="4Fe4S-binding_SPASM_dom"/>
</dbReference>
<organism evidence="10 11">
    <name type="scientific">Segatella copri</name>
    <dbReference type="NCBI Taxonomy" id="165179"/>
    <lineage>
        <taxon>Bacteria</taxon>
        <taxon>Pseudomonadati</taxon>
        <taxon>Bacteroidota</taxon>
        <taxon>Bacteroidia</taxon>
        <taxon>Bacteroidales</taxon>
        <taxon>Prevotellaceae</taxon>
        <taxon>Segatella</taxon>
    </lineage>
</organism>
<comment type="caution">
    <text evidence="10">The sequence shown here is derived from an EMBL/GenBank/DDBJ whole genome shotgun (WGS) entry which is preliminary data.</text>
</comment>
<protein>
    <submittedName>
        <fullName evidence="10">Radical SAM protein</fullName>
    </submittedName>
</protein>
<dbReference type="GO" id="GO:0046872">
    <property type="term" value="F:metal ion binding"/>
    <property type="evidence" value="ECO:0007669"/>
    <property type="project" value="UniProtKB-KW"/>
</dbReference>
<dbReference type="CDD" id="cd01335">
    <property type="entry name" value="Radical_SAM"/>
    <property type="match status" value="1"/>
</dbReference>
<reference evidence="8" key="3">
    <citation type="submission" date="2023-10" db="EMBL/GenBank/DDBJ databases">
        <title>Distinct polysaccharide growth profiles of human intestinal Prevotella copri isolates.</title>
        <authorList>
            <person name="Fehlner-Peach H."/>
            <person name="Magnabosco C."/>
            <person name="Raghavan V."/>
            <person name="Scher J.U."/>
            <person name="Tett A."/>
            <person name="Cox L.M."/>
            <person name="Gottsegen C."/>
            <person name="Watters A."/>
            <person name="Wiltshire- Gordon J.D."/>
            <person name="Segata N."/>
            <person name="Bonneau R."/>
            <person name="Littman D.R."/>
        </authorList>
    </citation>
    <scope>NUCLEOTIDE SEQUENCE</scope>
    <source>
        <strain evidence="8">IAK279</strain>
    </source>
</reference>
<evidence type="ECO:0000313" key="13">
    <source>
        <dbReference type="Proteomes" id="UP000390763"/>
    </source>
</evidence>
<dbReference type="SFLD" id="SFLDG01067">
    <property type="entry name" value="SPASM/twitch_domain_containing"/>
    <property type="match status" value="1"/>
</dbReference>
<keyword evidence="4" id="KW-0479">Metal-binding</keyword>
<proteinExistence type="predicted"/>
<reference evidence="12 13" key="2">
    <citation type="submission" date="2019-09" db="EMBL/GenBank/DDBJ databases">
        <title>Distinct polysaccharide growth profiles of human intestinal Prevotella copri isolates.</title>
        <authorList>
            <person name="Fehlner-Peach H."/>
            <person name="Magnabosco C."/>
            <person name="Raghavan V."/>
            <person name="Scher J.U."/>
            <person name="Tett A."/>
            <person name="Cox L.M."/>
            <person name="Gottsegen C."/>
            <person name="Watters A."/>
            <person name="Wiltshire- Gordon J.D."/>
            <person name="Segata N."/>
            <person name="Bonneau R."/>
            <person name="Littman D.R."/>
        </authorList>
    </citation>
    <scope>NUCLEOTIDE SEQUENCE [LARGE SCALE GENOMIC DNA]</scope>
    <source>
        <strain evidence="9 12">BVe41219</strain>
        <strain evidence="13">iAK279</strain>
    </source>
</reference>
<dbReference type="PIRSF" id="PIRSF037420">
    <property type="entry name" value="PQQ_syn_pqqE"/>
    <property type="match status" value="1"/>
</dbReference>
<dbReference type="NCBIfam" id="TIGR04085">
    <property type="entry name" value="rSAM_more_4Fe4S"/>
    <property type="match status" value="1"/>
</dbReference>
<dbReference type="EMBL" id="VZBT01000056">
    <property type="protein sequence ID" value="MQO03854.1"/>
    <property type="molecule type" value="Genomic_DNA"/>
</dbReference>
<dbReference type="GO" id="GO:0003824">
    <property type="term" value="F:catalytic activity"/>
    <property type="evidence" value="ECO:0007669"/>
    <property type="project" value="InterPro"/>
</dbReference>
<evidence type="ECO:0000313" key="11">
    <source>
        <dbReference type="Proteomes" id="UP000284548"/>
    </source>
</evidence>
<keyword evidence="3" id="KW-0949">S-adenosyl-L-methionine</keyword>
<dbReference type="SFLD" id="SFLDS00029">
    <property type="entry name" value="Radical_SAM"/>
    <property type="match status" value="1"/>
</dbReference>